<organism evidence="2 3">
    <name type="scientific">Lentisphaera profundi</name>
    <dbReference type="NCBI Taxonomy" id="1658616"/>
    <lineage>
        <taxon>Bacteria</taxon>
        <taxon>Pseudomonadati</taxon>
        <taxon>Lentisphaerota</taxon>
        <taxon>Lentisphaeria</taxon>
        <taxon>Lentisphaerales</taxon>
        <taxon>Lentisphaeraceae</taxon>
        <taxon>Lentisphaera</taxon>
    </lineage>
</organism>
<name>A0ABY7VSP2_9BACT</name>
<evidence type="ECO:0000259" key="1">
    <source>
        <dbReference type="Pfam" id="PF01261"/>
    </source>
</evidence>
<dbReference type="PANTHER" id="PTHR12110:SF53">
    <property type="entry name" value="BLR5974 PROTEIN"/>
    <property type="match status" value="1"/>
</dbReference>
<dbReference type="GO" id="GO:0016853">
    <property type="term" value="F:isomerase activity"/>
    <property type="evidence" value="ECO:0007669"/>
    <property type="project" value="UniProtKB-KW"/>
</dbReference>
<keyword evidence="3" id="KW-1185">Reference proteome</keyword>
<dbReference type="RefSeq" id="WP_274149698.1">
    <property type="nucleotide sequence ID" value="NZ_CP117811.1"/>
</dbReference>
<protein>
    <submittedName>
        <fullName evidence="2">Sugar phosphate isomerase/epimerase</fullName>
    </submittedName>
</protein>
<proteinExistence type="predicted"/>
<gene>
    <name evidence="2" type="ORF">PQO03_09045</name>
</gene>
<dbReference type="InterPro" id="IPR013022">
    <property type="entry name" value="Xyl_isomerase-like_TIM-brl"/>
</dbReference>
<dbReference type="EMBL" id="CP117811">
    <property type="protein sequence ID" value="WDE95861.1"/>
    <property type="molecule type" value="Genomic_DNA"/>
</dbReference>
<dbReference type="SUPFAM" id="SSF51658">
    <property type="entry name" value="Xylose isomerase-like"/>
    <property type="match status" value="1"/>
</dbReference>
<dbReference type="InterPro" id="IPR050312">
    <property type="entry name" value="IolE/XylAMocC-like"/>
</dbReference>
<dbReference type="Pfam" id="PF01261">
    <property type="entry name" value="AP_endonuc_2"/>
    <property type="match status" value="1"/>
</dbReference>
<keyword evidence="2" id="KW-0413">Isomerase</keyword>
<evidence type="ECO:0000313" key="3">
    <source>
        <dbReference type="Proteomes" id="UP001214250"/>
    </source>
</evidence>
<dbReference type="PANTHER" id="PTHR12110">
    <property type="entry name" value="HYDROXYPYRUVATE ISOMERASE"/>
    <property type="match status" value="1"/>
</dbReference>
<feature type="domain" description="Xylose isomerase-like TIM barrel" evidence="1">
    <location>
        <begin position="64"/>
        <end position="286"/>
    </location>
</feature>
<accession>A0ABY7VSP2</accession>
<evidence type="ECO:0000313" key="2">
    <source>
        <dbReference type="EMBL" id="WDE95861.1"/>
    </source>
</evidence>
<dbReference type="Gene3D" id="3.20.20.150">
    <property type="entry name" value="Divalent-metal-dependent TIM barrel enzymes"/>
    <property type="match status" value="1"/>
</dbReference>
<dbReference type="InterPro" id="IPR036237">
    <property type="entry name" value="Xyl_isomerase-like_sf"/>
</dbReference>
<dbReference type="Proteomes" id="UP001214250">
    <property type="component" value="Chromosome 1"/>
</dbReference>
<sequence>MIFNRRNFVKGAGALTVGSIFNASCASSDPDDLFKISLAQWSLHKKLFAKELDNLDFPEFTKKTCGIGAVEYVNKFFKNSDAPYLSELKKRCDDNGVKSLLIMCDGLGYLGDANETKRKSAVENHYTWVEAAKFLGCHSIRVNARSKGSYDEQMGRASDGLASLSTFAAKHQINVIVENHGGLSSNGKWLAGVMKKVDMPNCGTLPDFGNFKEYDRYQGVQELMPYAKGVSAKSHDFDEYGNEIHTDYEKMIKIVLDAGYRGYVGVEYEGKKLKEVEGIKATRDLLIKIRKKI</sequence>
<reference evidence="2 3" key="1">
    <citation type="submission" date="2023-02" db="EMBL/GenBank/DDBJ databases">
        <title>Genome sequence of Lentisphaera profundi SAORIC-696.</title>
        <authorList>
            <person name="Kim e."/>
            <person name="Cho J.-C."/>
            <person name="Choi A."/>
            <person name="Kang I."/>
        </authorList>
    </citation>
    <scope>NUCLEOTIDE SEQUENCE [LARGE SCALE GENOMIC DNA]</scope>
    <source>
        <strain evidence="2 3">SAORIC-696</strain>
    </source>
</reference>